<dbReference type="GO" id="GO:0006313">
    <property type="term" value="P:DNA transposition"/>
    <property type="evidence" value="ECO:0007669"/>
    <property type="project" value="InterPro"/>
</dbReference>
<comment type="caution">
    <text evidence="3">The sequence shown here is derived from an EMBL/GenBank/DDBJ whole genome shotgun (WGS) entry which is preliminary data.</text>
</comment>
<dbReference type="EMBL" id="VCQV01000004">
    <property type="protein sequence ID" value="TWP38016.1"/>
    <property type="molecule type" value="Genomic_DNA"/>
</dbReference>
<organism evidence="3 4">
    <name type="scientific">Leekyejoonella antrihumi</name>
    <dbReference type="NCBI Taxonomy" id="1660198"/>
    <lineage>
        <taxon>Bacteria</taxon>
        <taxon>Bacillati</taxon>
        <taxon>Actinomycetota</taxon>
        <taxon>Actinomycetes</taxon>
        <taxon>Micrococcales</taxon>
        <taxon>Dermacoccaceae</taxon>
        <taxon>Leekyejoonella</taxon>
    </lineage>
</organism>
<dbReference type="InterPro" id="IPR002559">
    <property type="entry name" value="Transposase_11"/>
</dbReference>
<sequence>MSDSATTPVSLSSGVYEPGHLGELTQVVPPEMVDAALEATGGTQQRLRRLPSRVVVYLLLAGGLFAGQGWRQVWSRLTTGLTSPVVRPSGSALTAAMRRVGPGPVRELFALLAGPAATRAEQAVRFAGRLVVAIDGTQIAVPDTDANRARFPKSAGGPNGEPGYPMIRLLALVATGTRSMIDVAFGTDRVGELTYAAQLTRALTRGMLLLGDRNFAAYAFFTQITDTGADFLIRAKTGHGAMKLPVRRRLSDGSYLADAHGARVRVIDAEVTITTEADTRTGTYRLVTTLLDPDHAPARQLVELYHHRWQIETAYCELKSTILGGRVLRARHPSGVEQEVWALLAAYQVLRTAMSDATLCQPDVAPDRASFTVALQAARDQIIQAAGTIAGTAIDLVGRIGAAILADLLPARRIRTRPRVIKRAISKYRAKGRDVDHHTYIATLHTTILTPEPDD</sequence>
<reference evidence="3 4" key="1">
    <citation type="submission" date="2019-05" db="EMBL/GenBank/DDBJ databases">
        <authorList>
            <person name="Lee S.D."/>
        </authorList>
    </citation>
    <scope>NUCLEOTIDE SEQUENCE [LARGE SCALE GENOMIC DNA]</scope>
    <source>
        <strain evidence="3 4">C5-26</strain>
    </source>
</reference>
<dbReference type="PANTHER" id="PTHR37529:SF1">
    <property type="entry name" value="TRANSPOSASE INSG FOR INSERTION SEQUENCE ELEMENT IS4-RELATED"/>
    <property type="match status" value="1"/>
</dbReference>
<feature type="domain" description="Transposase IS4 N-terminal" evidence="2">
    <location>
        <begin position="19"/>
        <end position="110"/>
    </location>
</feature>
<evidence type="ECO:0000259" key="1">
    <source>
        <dbReference type="Pfam" id="PF01609"/>
    </source>
</evidence>
<dbReference type="PANTHER" id="PTHR37529">
    <property type="entry name" value="TRANSPOSASE INSG FOR INSERTION SEQUENCE ELEMENT IS4-RELATED"/>
    <property type="match status" value="1"/>
</dbReference>
<dbReference type="InterPro" id="IPR024473">
    <property type="entry name" value="Transposases_IS4_N"/>
</dbReference>
<protein>
    <submittedName>
        <fullName evidence="3">IS4 family transposase</fullName>
    </submittedName>
</protein>
<gene>
    <name evidence="3" type="ORF">FGL98_04740</name>
</gene>
<dbReference type="InterPro" id="IPR047952">
    <property type="entry name" value="Transpos_IS4"/>
</dbReference>
<evidence type="ECO:0000313" key="4">
    <source>
        <dbReference type="Proteomes" id="UP000320244"/>
    </source>
</evidence>
<dbReference type="NCBIfam" id="NF033592">
    <property type="entry name" value="transpos_IS4_1"/>
    <property type="match status" value="1"/>
</dbReference>
<dbReference type="Pfam" id="PF01609">
    <property type="entry name" value="DDE_Tnp_1"/>
    <property type="match status" value="1"/>
</dbReference>
<dbReference type="SUPFAM" id="SSF53098">
    <property type="entry name" value="Ribonuclease H-like"/>
    <property type="match status" value="1"/>
</dbReference>
<name>A0A563E668_9MICO</name>
<evidence type="ECO:0000259" key="2">
    <source>
        <dbReference type="Pfam" id="PF13006"/>
    </source>
</evidence>
<dbReference type="GO" id="GO:0003677">
    <property type="term" value="F:DNA binding"/>
    <property type="evidence" value="ECO:0007669"/>
    <property type="project" value="InterPro"/>
</dbReference>
<dbReference type="InterPro" id="IPR012337">
    <property type="entry name" value="RNaseH-like_sf"/>
</dbReference>
<reference evidence="3 4" key="2">
    <citation type="submission" date="2019-08" db="EMBL/GenBank/DDBJ databases">
        <title>Jejuicoccus antrihumi gen. nov., sp. nov., a new member of the family Dermacoccaceae isolated from a cave.</title>
        <authorList>
            <person name="Schumann P."/>
            <person name="Kim I.S."/>
        </authorList>
    </citation>
    <scope>NUCLEOTIDE SEQUENCE [LARGE SCALE GENOMIC DNA]</scope>
    <source>
        <strain evidence="3 4">C5-26</strain>
    </source>
</reference>
<dbReference type="GO" id="GO:0004803">
    <property type="term" value="F:transposase activity"/>
    <property type="evidence" value="ECO:0007669"/>
    <property type="project" value="InterPro"/>
</dbReference>
<proteinExistence type="predicted"/>
<feature type="domain" description="Transposase IS4-like" evidence="1">
    <location>
        <begin position="128"/>
        <end position="347"/>
    </location>
</feature>
<dbReference type="Pfam" id="PF13006">
    <property type="entry name" value="Nterm_IS4"/>
    <property type="match status" value="1"/>
</dbReference>
<dbReference type="OrthoDB" id="477305at2"/>
<evidence type="ECO:0000313" key="3">
    <source>
        <dbReference type="EMBL" id="TWP38016.1"/>
    </source>
</evidence>
<dbReference type="RefSeq" id="WP_146315586.1">
    <property type="nucleotide sequence ID" value="NZ_VCQV01000004.1"/>
</dbReference>
<dbReference type="Gene3D" id="3.90.350.10">
    <property type="entry name" value="Transposase Inhibitor Protein From Tn5, Chain A, domain 1"/>
    <property type="match status" value="1"/>
</dbReference>
<accession>A0A563E668</accession>
<keyword evidence="4" id="KW-1185">Reference proteome</keyword>
<dbReference type="Proteomes" id="UP000320244">
    <property type="component" value="Unassembled WGS sequence"/>
</dbReference>
<dbReference type="AlphaFoldDB" id="A0A563E668"/>